<feature type="domain" description="Bifunctional inhibitor/plant lipid transfer protein/seed storage helical" evidence="5">
    <location>
        <begin position="59"/>
        <end position="143"/>
    </location>
</feature>
<reference evidence="6" key="1">
    <citation type="submission" date="2014-09" db="EMBL/GenBank/DDBJ databases">
        <authorList>
            <person name="Magalhaes I.L.F."/>
            <person name="Oliveira U."/>
            <person name="Santos F.R."/>
            <person name="Vidigal T.H.D.A."/>
            <person name="Brescovit A.D."/>
            <person name="Santos A.J."/>
        </authorList>
    </citation>
    <scope>NUCLEOTIDE SEQUENCE</scope>
    <source>
        <tissue evidence="6">Shoot tissue taken approximately 20 cm above the soil surface</tissue>
    </source>
</reference>
<dbReference type="Pfam" id="PF14368">
    <property type="entry name" value="LTP_2"/>
    <property type="match status" value="1"/>
</dbReference>
<comment type="similarity">
    <text evidence="1">Belongs to the plant LTP family.</text>
</comment>
<dbReference type="InterPro" id="IPR036312">
    <property type="entry name" value="Bifun_inhib/LTP/seed_sf"/>
</dbReference>
<sequence length="169" mass="17969">MVDGEDKAAGKTPVTPAPAPGGAPLHLTGFFTDFPCLPFLPQILLDLCHAIFGPPSPSPPSPPKPTECRSSLAKVMPSCAGFLTNSSVSVPPSTCCEGIHSFYRDESTSPFCLCHVANGEVDQLLPAPLNQTRAVTVLVACKIGLREDEIIEICDKDSKSYSKFLSHDN</sequence>
<proteinExistence type="inferred from homology"/>
<evidence type="ECO:0000313" key="6">
    <source>
        <dbReference type="EMBL" id="JAD52218.1"/>
    </source>
</evidence>
<dbReference type="CDD" id="cd00010">
    <property type="entry name" value="AAI_LTSS"/>
    <property type="match status" value="1"/>
</dbReference>
<dbReference type="SUPFAM" id="SSF47699">
    <property type="entry name" value="Bifunctional inhibitor/lipid-transfer protein/seed storage 2S albumin"/>
    <property type="match status" value="1"/>
</dbReference>
<evidence type="ECO:0000256" key="4">
    <source>
        <dbReference type="ARBA" id="ARBA00023180"/>
    </source>
</evidence>
<dbReference type="AlphaFoldDB" id="A0A0A9AQS6"/>
<dbReference type="Gene3D" id="1.10.110.10">
    <property type="entry name" value="Plant lipid-transfer and hydrophobic proteins"/>
    <property type="match status" value="1"/>
</dbReference>
<dbReference type="InterPro" id="IPR016140">
    <property type="entry name" value="Bifunc_inhib/LTP/seed_store"/>
</dbReference>
<dbReference type="InterPro" id="IPR043325">
    <property type="entry name" value="LTSS"/>
</dbReference>
<reference evidence="6" key="2">
    <citation type="journal article" date="2015" name="Data Brief">
        <title>Shoot transcriptome of the giant reed, Arundo donax.</title>
        <authorList>
            <person name="Barrero R.A."/>
            <person name="Guerrero F.D."/>
            <person name="Moolhuijzen P."/>
            <person name="Goolsby J.A."/>
            <person name="Tidwell J."/>
            <person name="Bellgard S.E."/>
            <person name="Bellgard M.I."/>
        </authorList>
    </citation>
    <scope>NUCLEOTIDE SEQUENCE</scope>
    <source>
        <tissue evidence="6">Shoot tissue taken approximately 20 cm above the soil surface</tissue>
    </source>
</reference>
<keyword evidence="4" id="KW-0325">Glycoprotein</keyword>
<keyword evidence="3" id="KW-1015">Disulfide bond</keyword>
<accession>A0A0A9AQS6</accession>
<protein>
    <recommendedName>
        <fullName evidence="5">Bifunctional inhibitor/plant lipid transfer protein/seed storage helical domain-containing protein</fullName>
    </recommendedName>
</protein>
<dbReference type="PANTHER" id="PTHR33044">
    <property type="entry name" value="BIFUNCTIONAL INHIBITOR/LIPID-TRANSFER PROTEIN/SEED STORAGE 2S ALBUMIN SUPERFAMILY PROTEIN-RELATED"/>
    <property type="match status" value="1"/>
</dbReference>
<dbReference type="EMBL" id="GBRH01245677">
    <property type="protein sequence ID" value="JAD52218.1"/>
    <property type="molecule type" value="Transcribed_RNA"/>
</dbReference>
<organism evidence="6">
    <name type="scientific">Arundo donax</name>
    <name type="common">Giant reed</name>
    <name type="synonym">Donax arundinaceus</name>
    <dbReference type="NCBI Taxonomy" id="35708"/>
    <lineage>
        <taxon>Eukaryota</taxon>
        <taxon>Viridiplantae</taxon>
        <taxon>Streptophyta</taxon>
        <taxon>Embryophyta</taxon>
        <taxon>Tracheophyta</taxon>
        <taxon>Spermatophyta</taxon>
        <taxon>Magnoliopsida</taxon>
        <taxon>Liliopsida</taxon>
        <taxon>Poales</taxon>
        <taxon>Poaceae</taxon>
        <taxon>PACMAD clade</taxon>
        <taxon>Arundinoideae</taxon>
        <taxon>Arundineae</taxon>
        <taxon>Arundo</taxon>
    </lineage>
</organism>
<evidence type="ECO:0000256" key="3">
    <source>
        <dbReference type="ARBA" id="ARBA00023157"/>
    </source>
</evidence>
<evidence type="ECO:0000256" key="2">
    <source>
        <dbReference type="ARBA" id="ARBA00022729"/>
    </source>
</evidence>
<evidence type="ECO:0000256" key="1">
    <source>
        <dbReference type="ARBA" id="ARBA00009748"/>
    </source>
</evidence>
<evidence type="ECO:0000259" key="5">
    <source>
        <dbReference type="Pfam" id="PF14368"/>
    </source>
</evidence>
<keyword evidence="2" id="KW-0732">Signal</keyword>
<name>A0A0A9AQS6_ARUDO</name>